<dbReference type="Gene3D" id="3.30.450.40">
    <property type="match status" value="1"/>
</dbReference>
<proteinExistence type="predicted"/>
<organism evidence="6 7">
    <name type="scientific">Pseudonocardia cypriaca</name>
    <dbReference type="NCBI Taxonomy" id="882449"/>
    <lineage>
        <taxon>Bacteria</taxon>
        <taxon>Bacillati</taxon>
        <taxon>Actinomycetota</taxon>
        <taxon>Actinomycetes</taxon>
        <taxon>Pseudonocardiales</taxon>
        <taxon>Pseudonocardiaceae</taxon>
        <taxon>Pseudonocardia</taxon>
    </lineage>
</organism>
<keyword evidence="7" id="KW-1185">Reference proteome</keyword>
<dbReference type="InterPro" id="IPR014757">
    <property type="entry name" value="Tscrpt_reg_IclR_C"/>
</dbReference>
<dbReference type="GO" id="GO:0003700">
    <property type="term" value="F:DNA-binding transcription factor activity"/>
    <property type="evidence" value="ECO:0007669"/>
    <property type="project" value="TreeGrafter"/>
</dbReference>
<protein>
    <submittedName>
        <fullName evidence="6">IclR family transcriptional regulator</fullName>
    </submittedName>
</protein>
<gene>
    <name evidence="6" type="ORF">FB388_5195</name>
</gene>
<dbReference type="InterPro" id="IPR036390">
    <property type="entry name" value="WH_DNA-bd_sf"/>
</dbReference>
<name>A0A543FVX1_9PSEU</name>
<comment type="caution">
    <text evidence="6">The sequence shown here is derived from an EMBL/GenBank/DDBJ whole genome shotgun (WGS) entry which is preliminary data.</text>
</comment>
<dbReference type="PROSITE" id="PS51078">
    <property type="entry name" value="ICLR_ED"/>
    <property type="match status" value="1"/>
</dbReference>
<dbReference type="PANTHER" id="PTHR30136">
    <property type="entry name" value="HELIX-TURN-HELIX TRANSCRIPTIONAL REGULATOR, ICLR FAMILY"/>
    <property type="match status" value="1"/>
</dbReference>
<dbReference type="InterPro" id="IPR029016">
    <property type="entry name" value="GAF-like_dom_sf"/>
</dbReference>
<keyword evidence="2" id="KW-0238">DNA-binding</keyword>
<dbReference type="Gene3D" id="1.10.10.10">
    <property type="entry name" value="Winged helix-like DNA-binding domain superfamily/Winged helix DNA-binding domain"/>
    <property type="match status" value="1"/>
</dbReference>
<dbReference type="SMART" id="SM00346">
    <property type="entry name" value="HTH_ICLR"/>
    <property type="match status" value="1"/>
</dbReference>
<dbReference type="InterPro" id="IPR050707">
    <property type="entry name" value="HTH_MetabolicPath_Reg"/>
</dbReference>
<evidence type="ECO:0000259" key="4">
    <source>
        <dbReference type="PROSITE" id="PS51077"/>
    </source>
</evidence>
<dbReference type="PANTHER" id="PTHR30136:SF35">
    <property type="entry name" value="HTH-TYPE TRANSCRIPTIONAL REGULATOR RV1719"/>
    <property type="match status" value="1"/>
</dbReference>
<dbReference type="Proteomes" id="UP000319818">
    <property type="component" value="Unassembled WGS sequence"/>
</dbReference>
<dbReference type="PROSITE" id="PS51077">
    <property type="entry name" value="HTH_ICLR"/>
    <property type="match status" value="1"/>
</dbReference>
<evidence type="ECO:0000256" key="3">
    <source>
        <dbReference type="ARBA" id="ARBA00023163"/>
    </source>
</evidence>
<dbReference type="InterPro" id="IPR036388">
    <property type="entry name" value="WH-like_DNA-bd_sf"/>
</dbReference>
<dbReference type="Pfam" id="PF01614">
    <property type="entry name" value="IclR_C"/>
    <property type="match status" value="1"/>
</dbReference>
<dbReference type="SUPFAM" id="SSF46785">
    <property type="entry name" value="Winged helix' DNA-binding domain"/>
    <property type="match status" value="1"/>
</dbReference>
<dbReference type="Pfam" id="PF09339">
    <property type="entry name" value="HTH_IclR"/>
    <property type="match status" value="1"/>
</dbReference>
<dbReference type="InterPro" id="IPR005471">
    <property type="entry name" value="Tscrpt_reg_IclR_N"/>
</dbReference>
<dbReference type="GO" id="GO:0045892">
    <property type="term" value="P:negative regulation of DNA-templated transcription"/>
    <property type="evidence" value="ECO:0007669"/>
    <property type="project" value="TreeGrafter"/>
</dbReference>
<dbReference type="RefSeq" id="WP_142104710.1">
    <property type="nucleotide sequence ID" value="NZ_VFPH01000002.1"/>
</dbReference>
<evidence type="ECO:0000259" key="5">
    <source>
        <dbReference type="PROSITE" id="PS51078"/>
    </source>
</evidence>
<evidence type="ECO:0000313" key="7">
    <source>
        <dbReference type="Proteomes" id="UP000319818"/>
    </source>
</evidence>
<accession>A0A543FVX1</accession>
<keyword evidence="1" id="KW-0805">Transcription regulation</keyword>
<sequence>MSNDSRPEGATTTSVDNALWLLQLVGERQALRVAEAADLLGVARSTAHRLLTALRRRGFVMQDRPNGAYRPGPALYEIGLGAVSRIDIVRVARPVLEQLREETQETASLAVLEGAMIRFVDCAESPRSVRVGNRTGVVRPAHASAVGKAILAGLPDAELDRRYPGPELPPATTSAAVTETAVLRAELAEIRTRGYALNWEESSDGVCAVAVALRDTVGQPLAGLGVAAPSSRIGSPDGIRAFAPFVQRGAELVRERLRSPQ</sequence>
<feature type="domain" description="HTH iclR-type" evidence="4">
    <location>
        <begin position="12"/>
        <end position="73"/>
    </location>
</feature>
<dbReference type="SUPFAM" id="SSF55781">
    <property type="entry name" value="GAF domain-like"/>
    <property type="match status" value="1"/>
</dbReference>
<keyword evidence="3" id="KW-0804">Transcription</keyword>
<dbReference type="AlphaFoldDB" id="A0A543FVX1"/>
<evidence type="ECO:0000313" key="6">
    <source>
        <dbReference type="EMBL" id="TQM37973.1"/>
    </source>
</evidence>
<dbReference type="EMBL" id="VFPH01000002">
    <property type="protein sequence ID" value="TQM37973.1"/>
    <property type="molecule type" value="Genomic_DNA"/>
</dbReference>
<dbReference type="OrthoDB" id="7274111at2"/>
<feature type="domain" description="IclR-ED" evidence="5">
    <location>
        <begin position="74"/>
        <end position="259"/>
    </location>
</feature>
<reference evidence="6 7" key="1">
    <citation type="submission" date="2019-06" db="EMBL/GenBank/DDBJ databases">
        <title>Sequencing the genomes of 1000 actinobacteria strains.</title>
        <authorList>
            <person name="Klenk H.-P."/>
        </authorList>
    </citation>
    <scope>NUCLEOTIDE SEQUENCE [LARGE SCALE GENOMIC DNA]</scope>
    <source>
        <strain evidence="6 7">DSM 45511</strain>
    </source>
</reference>
<dbReference type="GO" id="GO:0003677">
    <property type="term" value="F:DNA binding"/>
    <property type="evidence" value="ECO:0007669"/>
    <property type="project" value="UniProtKB-KW"/>
</dbReference>
<evidence type="ECO:0000256" key="1">
    <source>
        <dbReference type="ARBA" id="ARBA00023015"/>
    </source>
</evidence>
<evidence type="ECO:0000256" key="2">
    <source>
        <dbReference type="ARBA" id="ARBA00023125"/>
    </source>
</evidence>